<evidence type="ECO:0000313" key="2">
    <source>
        <dbReference type="Proteomes" id="UP000503264"/>
    </source>
</evidence>
<keyword evidence="2" id="KW-1185">Reference proteome</keyword>
<proteinExistence type="predicted"/>
<reference evidence="1 2" key="1">
    <citation type="submission" date="2016-07" db="EMBL/GenBank/DDBJ databases">
        <title>Comparative genomics of the Campylobacter concisus group.</title>
        <authorList>
            <person name="Miller W.G."/>
            <person name="Yee E."/>
            <person name="Chapman M.H."/>
            <person name="Huynh S."/>
            <person name="Bono J.L."/>
            <person name="On S.L.W."/>
            <person name="StLeger J."/>
            <person name="Foster G."/>
            <person name="Parker C.T."/>
        </authorList>
    </citation>
    <scope>NUCLEOTIDE SEQUENCE [LARGE SCALE GENOMIC DNA]</scope>
    <source>
        <strain evidence="1 2">CCUG 21559</strain>
    </source>
</reference>
<accession>A0A6G5QHF8</accession>
<dbReference type="InterPro" id="IPR011990">
    <property type="entry name" value="TPR-like_helical_dom_sf"/>
</dbReference>
<dbReference type="InterPro" id="IPR014508">
    <property type="entry name" value="UCP020555_TPR-like"/>
</dbReference>
<sequence length="113" mass="13165">MKILLTAVLTLFFVGCASNYERSLYYWQGEYPNAIYSYLLDEYDLNEQISKLENLANEANQQSHKVPPGLYAHIGLLYSNKGDLKMAKAYFEKEMSEFNESKEFLEFLLKAKK</sequence>
<dbReference type="AlphaFoldDB" id="A0A6G5QHF8"/>
<dbReference type="PROSITE" id="PS51257">
    <property type="entry name" value="PROKAR_LIPOPROTEIN"/>
    <property type="match status" value="1"/>
</dbReference>
<protein>
    <recommendedName>
        <fullName evidence="3">Lipoprotein</fullName>
    </recommendedName>
</protein>
<dbReference type="RefSeq" id="WP_171993961.1">
    <property type="nucleotide sequence ID" value="NZ_CP012542.1"/>
</dbReference>
<dbReference type="PIRSF" id="PIRSF020555">
    <property type="entry name" value="UCP020555"/>
    <property type="match status" value="1"/>
</dbReference>
<dbReference type="EMBL" id="CP012542">
    <property type="protein sequence ID" value="QCD45118.1"/>
    <property type="molecule type" value="Genomic_DNA"/>
</dbReference>
<dbReference type="Gene3D" id="1.25.40.10">
    <property type="entry name" value="Tetratricopeptide repeat domain"/>
    <property type="match status" value="1"/>
</dbReference>
<gene>
    <name evidence="1" type="ORF">CMUC_1354</name>
</gene>
<dbReference type="Pfam" id="PF16068">
    <property type="entry name" value="DUF4810"/>
    <property type="match status" value="1"/>
</dbReference>
<evidence type="ECO:0000313" key="1">
    <source>
        <dbReference type="EMBL" id="QCD45118.1"/>
    </source>
</evidence>
<dbReference type="Proteomes" id="UP000503264">
    <property type="component" value="Chromosome"/>
</dbReference>
<name>A0A6G5QHF8_9BACT</name>
<evidence type="ECO:0008006" key="3">
    <source>
        <dbReference type="Google" id="ProtNLM"/>
    </source>
</evidence>
<organism evidence="1 2">
    <name type="scientific">Campylobacter mucosalis CCUG 21559</name>
    <dbReference type="NCBI Taxonomy" id="1032067"/>
    <lineage>
        <taxon>Bacteria</taxon>
        <taxon>Pseudomonadati</taxon>
        <taxon>Campylobacterota</taxon>
        <taxon>Epsilonproteobacteria</taxon>
        <taxon>Campylobacterales</taxon>
        <taxon>Campylobacteraceae</taxon>
        <taxon>Campylobacter</taxon>
    </lineage>
</organism>